<organism evidence="1 2">
    <name type="scientific">Flavobacterium nakdongensis</name>
    <dbReference type="NCBI Taxonomy" id="3073563"/>
    <lineage>
        <taxon>Bacteria</taxon>
        <taxon>Pseudomonadati</taxon>
        <taxon>Bacteroidota</taxon>
        <taxon>Flavobacteriia</taxon>
        <taxon>Flavobacteriales</taxon>
        <taxon>Flavobacteriaceae</taxon>
        <taxon>Flavobacterium</taxon>
    </lineage>
</organism>
<dbReference type="EMBL" id="CP133721">
    <property type="protein sequence ID" value="WMW78322.1"/>
    <property type="molecule type" value="Genomic_DNA"/>
</dbReference>
<evidence type="ECO:0000313" key="2">
    <source>
        <dbReference type="Proteomes" id="UP001180481"/>
    </source>
</evidence>
<accession>A0ABY9RAP9</accession>
<evidence type="ECO:0000313" key="1">
    <source>
        <dbReference type="EMBL" id="WMW78322.1"/>
    </source>
</evidence>
<dbReference type="SUPFAM" id="SSF47781">
    <property type="entry name" value="RuvA domain 2-like"/>
    <property type="match status" value="2"/>
</dbReference>
<dbReference type="RefSeq" id="WP_309532638.1">
    <property type="nucleotide sequence ID" value="NZ_CP133721.1"/>
</dbReference>
<keyword evidence="2" id="KW-1185">Reference proteome</keyword>
<name>A0ABY9RAP9_9FLAO</name>
<dbReference type="PANTHER" id="PTHR21180">
    <property type="entry name" value="ENDONUCLEASE/EXONUCLEASE/PHOSPHATASE FAMILY DOMAIN-CONTAINING PROTEIN 1"/>
    <property type="match status" value="1"/>
</dbReference>
<reference evidence="1" key="1">
    <citation type="submission" date="2023-09" db="EMBL/GenBank/DDBJ databases">
        <title>Flavobacterium sp. 20NA77.7 isolated from freshwater.</title>
        <authorList>
            <person name="Le V."/>
            <person name="Ko S.-R."/>
            <person name="Ahn C.-Y."/>
            <person name="Oh H.-M."/>
        </authorList>
    </citation>
    <scope>NUCLEOTIDE SEQUENCE</scope>
    <source>
        <strain evidence="1">20NA77.7</strain>
    </source>
</reference>
<dbReference type="Pfam" id="PF12836">
    <property type="entry name" value="HHH_3"/>
    <property type="match status" value="2"/>
</dbReference>
<sequence>MSKFRWIFTFSKGHYLGLLLLILLITSAQLVIYFLQHQKTASCVILSKEEQNWLAVQSEIDSVKSAQAEEQGKIYPFNPNFITDYKGYKLGMSLTQLDKLHQYRAQDKYVNSAEEFQKLTGVSQDWLKKYAPYFKFPDWVSKSNAKKSSHNEFVQNKTIKKNTVKDINTATQEDLEAVFMIGEKLAQRIILERTKLGGFVSMEQLTLIWGISEEALQDIAKKFIVKGNPALHKIDINNASMKELSQFPYFNYTIAKNIVTYRSMHGEIKNSEDLTNVKQFPVDKIKIITLYLTF</sequence>
<dbReference type="Gene3D" id="1.10.150.280">
    <property type="entry name" value="AF1531-like domain"/>
    <property type="match status" value="2"/>
</dbReference>
<gene>
    <name evidence="1" type="ORF">RF683_02430</name>
</gene>
<dbReference type="PANTHER" id="PTHR21180:SF32">
    <property type="entry name" value="ENDONUCLEASE_EXONUCLEASE_PHOSPHATASE FAMILY DOMAIN-CONTAINING PROTEIN 1"/>
    <property type="match status" value="1"/>
</dbReference>
<dbReference type="Proteomes" id="UP001180481">
    <property type="component" value="Chromosome"/>
</dbReference>
<protein>
    <submittedName>
        <fullName evidence="1">Helix-hairpin-helix domain-containing protein</fullName>
    </submittedName>
</protein>
<proteinExistence type="predicted"/>
<dbReference type="InterPro" id="IPR051675">
    <property type="entry name" value="Endo/Exo/Phosphatase_dom_1"/>
</dbReference>
<dbReference type="InterPro" id="IPR010994">
    <property type="entry name" value="RuvA_2-like"/>
</dbReference>